<evidence type="ECO:0000313" key="1">
    <source>
        <dbReference type="EMBL" id="TWT79432.1"/>
    </source>
</evidence>
<sequence>MGNTGIETSGENTVNCGAKPQGDVSAVASAVALHPVSPELLGVIRQWETEHGSRDDGTAVRNR</sequence>
<reference evidence="1 2" key="1">
    <citation type="submission" date="2019-02" db="EMBL/GenBank/DDBJ databases">
        <title>Deep-cultivation of Planctomycetes and their phenomic and genomic characterization uncovers novel biology.</title>
        <authorList>
            <person name="Wiegand S."/>
            <person name="Jogler M."/>
            <person name="Boedeker C."/>
            <person name="Pinto D."/>
            <person name="Vollmers J."/>
            <person name="Rivas-Marin E."/>
            <person name="Kohn T."/>
            <person name="Peeters S.H."/>
            <person name="Heuer A."/>
            <person name="Rast P."/>
            <person name="Oberbeckmann S."/>
            <person name="Bunk B."/>
            <person name="Jeske O."/>
            <person name="Meyerdierks A."/>
            <person name="Storesund J.E."/>
            <person name="Kallscheuer N."/>
            <person name="Luecker S."/>
            <person name="Lage O.M."/>
            <person name="Pohl T."/>
            <person name="Merkel B.J."/>
            <person name="Hornburger P."/>
            <person name="Mueller R.-W."/>
            <person name="Bruemmer F."/>
            <person name="Labrenz M."/>
            <person name="Spormann A.M."/>
            <person name="Op Den Camp H."/>
            <person name="Overmann J."/>
            <person name="Amann R."/>
            <person name="Jetten M.S.M."/>
            <person name="Mascher T."/>
            <person name="Medema M.H."/>
            <person name="Devos D.P."/>
            <person name="Kaster A.-K."/>
            <person name="Ovreas L."/>
            <person name="Rohde M."/>
            <person name="Galperin M.Y."/>
            <person name="Jogler C."/>
        </authorList>
    </citation>
    <scope>NUCLEOTIDE SEQUENCE [LARGE SCALE GENOMIC DNA]</scope>
    <source>
        <strain evidence="1 2">CA13</strain>
    </source>
</reference>
<dbReference type="AlphaFoldDB" id="A0A5C5YWP9"/>
<accession>A0A5C5YWP9</accession>
<organism evidence="1 2">
    <name type="scientific">Novipirellula herctigrandis</name>
    <dbReference type="NCBI Taxonomy" id="2527986"/>
    <lineage>
        <taxon>Bacteria</taxon>
        <taxon>Pseudomonadati</taxon>
        <taxon>Planctomycetota</taxon>
        <taxon>Planctomycetia</taxon>
        <taxon>Pirellulales</taxon>
        <taxon>Pirellulaceae</taxon>
        <taxon>Novipirellula</taxon>
    </lineage>
</organism>
<dbReference type="Proteomes" id="UP000315010">
    <property type="component" value="Unassembled WGS sequence"/>
</dbReference>
<name>A0A5C5YWP9_9BACT</name>
<dbReference type="EMBL" id="SJPJ01000001">
    <property type="protein sequence ID" value="TWT79432.1"/>
    <property type="molecule type" value="Genomic_DNA"/>
</dbReference>
<gene>
    <name evidence="1" type="ORF">CA13_08330</name>
</gene>
<dbReference type="OrthoDB" id="290366at2"/>
<proteinExistence type="predicted"/>
<evidence type="ECO:0000313" key="2">
    <source>
        <dbReference type="Proteomes" id="UP000315010"/>
    </source>
</evidence>
<comment type="caution">
    <text evidence="1">The sequence shown here is derived from an EMBL/GenBank/DDBJ whole genome shotgun (WGS) entry which is preliminary data.</text>
</comment>
<dbReference type="RefSeq" id="WP_146394651.1">
    <property type="nucleotide sequence ID" value="NZ_SJPJ01000001.1"/>
</dbReference>
<keyword evidence="2" id="KW-1185">Reference proteome</keyword>
<protein>
    <submittedName>
        <fullName evidence="1">Uncharacterized protein</fullName>
    </submittedName>
</protein>